<comment type="caution">
    <text evidence="2">The sequence shown here is derived from an EMBL/GenBank/DDBJ whole genome shotgun (WGS) entry which is preliminary data.</text>
</comment>
<proteinExistence type="predicted"/>
<dbReference type="InterPro" id="IPR007295">
    <property type="entry name" value="DUF402"/>
</dbReference>
<feature type="domain" description="DUF402" evidence="1">
    <location>
        <begin position="32"/>
        <end position="172"/>
    </location>
</feature>
<accession>A0A839QTU9</accession>
<gene>
    <name evidence="2" type="ORF">E9229_002949</name>
</gene>
<protein>
    <recommendedName>
        <fullName evidence="1">DUF402 domain-containing protein</fullName>
    </recommendedName>
</protein>
<evidence type="ECO:0000313" key="2">
    <source>
        <dbReference type="EMBL" id="MBB2996702.1"/>
    </source>
</evidence>
<keyword evidence="3" id="KW-1185">Reference proteome</keyword>
<dbReference type="EMBL" id="JACHVS010000002">
    <property type="protein sequence ID" value="MBB2996702.1"/>
    <property type="molecule type" value="Genomic_DNA"/>
</dbReference>
<evidence type="ECO:0000259" key="1">
    <source>
        <dbReference type="Pfam" id="PF04167"/>
    </source>
</evidence>
<dbReference type="Proteomes" id="UP000523000">
    <property type="component" value="Unassembled WGS sequence"/>
</dbReference>
<dbReference type="RefSeq" id="WP_183512266.1">
    <property type="nucleotide sequence ID" value="NZ_BAABGK010000030.1"/>
</dbReference>
<dbReference type="Gene3D" id="2.40.380.10">
    <property type="entry name" value="FomD-like"/>
    <property type="match status" value="1"/>
</dbReference>
<reference evidence="2 3" key="1">
    <citation type="submission" date="2020-08" db="EMBL/GenBank/DDBJ databases">
        <title>Sequencing the genomes of 1000 actinobacteria strains.</title>
        <authorList>
            <person name="Klenk H.-P."/>
        </authorList>
    </citation>
    <scope>NUCLEOTIDE SEQUENCE [LARGE SCALE GENOMIC DNA]</scope>
    <source>
        <strain evidence="2 3">DSM 22826</strain>
    </source>
</reference>
<sequence>MSLPPSVPTGLPREPQDAVPGELVIARAWKYDGSAHWVVPGSYLGADEHGHWFLQSEGALVSRPGYGFYAASDAICLIPASGQWLGTFYDHRHPGNLRTYLDLSTEIGWRRMSHGGWEVNSVDMDLDVVRSTDKGLFIDDEDEFEEHAAAYGYPGELVSTIRHEAERLLESVRGCRAPFNETVDSWFARSLNYPRNHQQSKEN</sequence>
<organism evidence="2 3">
    <name type="scientific">Paeniglutamicibacter cryotolerans</name>
    <dbReference type="NCBI Taxonomy" id="670079"/>
    <lineage>
        <taxon>Bacteria</taxon>
        <taxon>Bacillati</taxon>
        <taxon>Actinomycetota</taxon>
        <taxon>Actinomycetes</taxon>
        <taxon>Micrococcales</taxon>
        <taxon>Micrococcaceae</taxon>
        <taxon>Paeniglutamicibacter</taxon>
    </lineage>
</organism>
<evidence type="ECO:0000313" key="3">
    <source>
        <dbReference type="Proteomes" id="UP000523000"/>
    </source>
</evidence>
<name>A0A839QTU9_9MICC</name>
<dbReference type="AlphaFoldDB" id="A0A839QTU9"/>
<dbReference type="Pfam" id="PF04167">
    <property type="entry name" value="DUF402"/>
    <property type="match status" value="1"/>
</dbReference>
<dbReference type="InterPro" id="IPR035930">
    <property type="entry name" value="FomD-like_sf"/>
</dbReference>
<dbReference type="SUPFAM" id="SSF159234">
    <property type="entry name" value="FomD-like"/>
    <property type="match status" value="1"/>
</dbReference>